<dbReference type="PANTHER" id="PTHR31862:SF1">
    <property type="entry name" value="UPF0261 DOMAIN PROTEIN (AFU_ORTHOLOGUE AFUA_1G10120)"/>
    <property type="match status" value="1"/>
</dbReference>
<keyword evidence="1" id="KW-0805">Transcription regulation</keyword>
<name>A0A841ZMD8_9LIST</name>
<dbReference type="AlphaFoldDB" id="A0A841ZMD8"/>
<keyword evidence="2" id="KW-0804">Transcription</keyword>
<organism evidence="4 5">
    <name type="scientific">Listeria aquatica</name>
    <dbReference type="NCBI Taxonomy" id="1494960"/>
    <lineage>
        <taxon>Bacteria</taxon>
        <taxon>Bacillati</taxon>
        <taxon>Bacillota</taxon>
        <taxon>Bacilli</taxon>
        <taxon>Bacillales</taxon>
        <taxon>Listeriaceae</taxon>
        <taxon>Listeria</taxon>
    </lineage>
</organism>
<gene>
    <name evidence="4" type="ORF">HB912_03370</name>
</gene>
<dbReference type="GO" id="GO:0003700">
    <property type="term" value="F:DNA-binding transcription factor activity"/>
    <property type="evidence" value="ECO:0007669"/>
    <property type="project" value="InterPro"/>
</dbReference>
<dbReference type="Gene3D" id="3.20.20.70">
    <property type="entry name" value="Aldolase class I"/>
    <property type="match status" value="1"/>
</dbReference>
<dbReference type="SUPFAM" id="SSF46689">
    <property type="entry name" value="Homeodomain-like"/>
    <property type="match status" value="2"/>
</dbReference>
<dbReference type="InterPro" id="IPR015813">
    <property type="entry name" value="Pyrv/PenolPyrv_kinase-like_dom"/>
</dbReference>
<proteinExistence type="predicted"/>
<dbReference type="InterPro" id="IPR018060">
    <property type="entry name" value="HTH_AraC"/>
</dbReference>
<evidence type="ECO:0000313" key="5">
    <source>
        <dbReference type="Proteomes" id="UP000559885"/>
    </source>
</evidence>
<dbReference type="SUPFAM" id="SSF51621">
    <property type="entry name" value="Phosphoenolpyruvate/pyruvate domain"/>
    <property type="match status" value="1"/>
</dbReference>
<dbReference type="PROSITE" id="PS01124">
    <property type="entry name" value="HTH_ARAC_FAMILY_2"/>
    <property type="match status" value="1"/>
</dbReference>
<dbReference type="Gene3D" id="1.10.10.60">
    <property type="entry name" value="Homeodomain-like"/>
    <property type="match status" value="2"/>
</dbReference>
<dbReference type="SMART" id="SM00342">
    <property type="entry name" value="HTH_ARAC"/>
    <property type="match status" value="1"/>
</dbReference>
<evidence type="ECO:0000259" key="3">
    <source>
        <dbReference type="PROSITE" id="PS01124"/>
    </source>
</evidence>
<reference evidence="4 5" key="1">
    <citation type="submission" date="2020-03" db="EMBL/GenBank/DDBJ databases">
        <title>Soil Listeria distribution.</title>
        <authorList>
            <person name="Liao J."/>
            <person name="Wiedmann M."/>
        </authorList>
    </citation>
    <scope>NUCLEOTIDE SEQUENCE [LARGE SCALE GENOMIC DNA]</scope>
    <source>
        <strain evidence="4 5">FSL L7-1507</strain>
    </source>
</reference>
<dbReference type="RefSeq" id="WP_185372202.1">
    <property type="nucleotide sequence ID" value="NZ_JAARRM010000001.1"/>
</dbReference>
<dbReference type="InterPro" id="IPR009215">
    <property type="entry name" value="TIM-br_IGPS-like"/>
</dbReference>
<dbReference type="EMBL" id="JAARRM010000001">
    <property type="protein sequence ID" value="MBC1520687.1"/>
    <property type="molecule type" value="Genomic_DNA"/>
</dbReference>
<comment type="caution">
    <text evidence="4">The sequence shown here is derived from an EMBL/GenBank/DDBJ whole genome shotgun (WGS) entry which is preliminary data.</text>
</comment>
<dbReference type="InterPro" id="IPR013785">
    <property type="entry name" value="Aldolase_TIM"/>
</dbReference>
<dbReference type="GO" id="GO:0003824">
    <property type="term" value="F:catalytic activity"/>
    <property type="evidence" value="ECO:0007669"/>
    <property type="project" value="InterPro"/>
</dbReference>
<accession>A0A841ZMD8</accession>
<dbReference type="Pfam" id="PF12833">
    <property type="entry name" value="HTH_18"/>
    <property type="match status" value="1"/>
</dbReference>
<feature type="domain" description="HTH araC/xylS-type" evidence="3">
    <location>
        <begin position="296"/>
        <end position="395"/>
    </location>
</feature>
<sequence>MERNEILKKLRRELRSGHRLLGVATGTGMTASYAEQGGADFTLILNSGRFRQMGRSSLAGFLPFANSNQLVFDFAMREIIPLIHKIPVIFGLNGTDPTMDIPQFIQTIKQSGFSGINNYPSVGLIDGAFREALEAEGTRYDLEVEAIRAAHQADLFTIAFVFNADQVRKMTQAGADVICIHLGLTSGGLLGAQKVLSLEAAIEETKAMLERIPKNRKNVFKMVYGGPVKTLVDIRYLYNHIPELDGYIGGSTFERLPSEEVIVHQTRDFKKSEITSDGSLLAQMLDGIEKHYDYVEFVKKYVEANYSEPIQLAELVQVAHLSPSYLSTLFKEKVGYSFTEYLIRFRLNKAVEWMRQDPKRSLKEIALGIHYQDYAQFNKVFKKYMGMSPKEYRRQIT</sequence>
<dbReference type="Pfam" id="PF09370">
    <property type="entry name" value="PEP_hydrolase"/>
    <property type="match status" value="1"/>
</dbReference>
<dbReference type="PANTHER" id="PTHR31862">
    <property type="entry name" value="UPF0261 DOMAIN PROTEIN (AFU_ORTHOLOGUE AFUA_1G10120)"/>
    <property type="match status" value="1"/>
</dbReference>
<dbReference type="GO" id="GO:0043565">
    <property type="term" value="F:sequence-specific DNA binding"/>
    <property type="evidence" value="ECO:0007669"/>
    <property type="project" value="InterPro"/>
</dbReference>
<evidence type="ECO:0000313" key="4">
    <source>
        <dbReference type="EMBL" id="MBC1520687.1"/>
    </source>
</evidence>
<dbReference type="InterPro" id="IPR051353">
    <property type="entry name" value="Tobamovirus_resist_UPF0261"/>
</dbReference>
<protein>
    <submittedName>
        <fullName evidence="4">Helix-turn-helix domain-containing protein</fullName>
    </submittedName>
</protein>
<dbReference type="InterPro" id="IPR009057">
    <property type="entry name" value="Homeodomain-like_sf"/>
</dbReference>
<dbReference type="Proteomes" id="UP000559885">
    <property type="component" value="Unassembled WGS sequence"/>
</dbReference>
<evidence type="ECO:0000256" key="2">
    <source>
        <dbReference type="ARBA" id="ARBA00023163"/>
    </source>
</evidence>
<evidence type="ECO:0000256" key="1">
    <source>
        <dbReference type="ARBA" id="ARBA00023015"/>
    </source>
</evidence>